<feature type="domain" description="LarA-like N-terminal" evidence="1">
    <location>
        <begin position="22"/>
        <end position="190"/>
    </location>
</feature>
<dbReference type="GO" id="GO:0050043">
    <property type="term" value="F:lactate racemase activity"/>
    <property type="evidence" value="ECO:0007669"/>
    <property type="project" value="InterPro"/>
</dbReference>
<keyword evidence="3" id="KW-1185">Reference proteome</keyword>
<dbReference type="AlphaFoldDB" id="A0A375I2G5"/>
<accession>A0A375I2G5</accession>
<proteinExistence type="predicted"/>
<name>A0A375I2G5_9ACTN</name>
<gene>
    <name evidence="2" type="ORF">PROPJV5_0553</name>
</gene>
<protein>
    <recommendedName>
        <fullName evidence="1">LarA-like N-terminal domain-containing protein</fullName>
    </recommendedName>
</protein>
<dbReference type="Gene3D" id="3.40.50.11440">
    <property type="match status" value="1"/>
</dbReference>
<dbReference type="InterPro" id="IPR018657">
    <property type="entry name" value="LarA-like_N"/>
</dbReference>
<dbReference type="InterPro" id="IPR048068">
    <property type="entry name" value="LarA-like"/>
</dbReference>
<evidence type="ECO:0000259" key="1">
    <source>
        <dbReference type="Pfam" id="PF09861"/>
    </source>
</evidence>
<dbReference type="EMBL" id="OMOH01000002">
    <property type="protein sequence ID" value="SPF67596.1"/>
    <property type="molecule type" value="Genomic_DNA"/>
</dbReference>
<dbReference type="PANTHER" id="PTHR33171:SF17">
    <property type="entry name" value="LARA-LIKE N-TERMINAL DOMAIN-CONTAINING PROTEIN"/>
    <property type="match status" value="1"/>
</dbReference>
<organism evidence="2 3">
    <name type="scientific">Propionibacterium ruminifibrarum</name>
    <dbReference type="NCBI Taxonomy" id="1962131"/>
    <lineage>
        <taxon>Bacteria</taxon>
        <taxon>Bacillati</taxon>
        <taxon>Actinomycetota</taxon>
        <taxon>Actinomycetes</taxon>
        <taxon>Propionibacteriales</taxon>
        <taxon>Propionibacteriaceae</taxon>
        <taxon>Propionibacterium</taxon>
    </lineage>
</organism>
<dbReference type="Pfam" id="PF09861">
    <property type="entry name" value="Lar_N"/>
    <property type="match status" value="1"/>
</dbReference>
<reference evidence="3" key="1">
    <citation type="submission" date="2018-02" db="EMBL/GenBank/DDBJ databases">
        <authorList>
            <person name="Hornung B."/>
        </authorList>
    </citation>
    <scope>NUCLEOTIDE SEQUENCE [LARGE SCALE GENOMIC DNA]</scope>
</reference>
<dbReference type="Proteomes" id="UP000265962">
    <property type="component" value="Unassembled WGS sequence"/>
</dbReference>
<dbReference type="InterPro" id="IPR043166">
    <property type="entry name" value="LarA-like_C"/>
</dbReference>
<dbReference type="OrthoDB" id="9770545at2"/>
<dbReference type="RefSeq" id="WP_119714806.1">
    <property type="nucleotide sequence ID" value="NZ_OMOH01000002.1"/>
</dbReference>
<evidence type="ECO:0000313" key="3">
    <source>
        <dbReference type="Proteomes" id="UP000265962"/>
    </source>
</evidence>
<dbReference type="Gene3D" id="3.90.226.30">
    <property type="match status" value="1"/>
</dbReference>
<dbReference type="PANTHER" id="PTHR33171">
    <property type="entry name" value="LAR_N DOMAIN-CONTAINING PROTEIN"/>
    <property type="match status" value="1"/>
</dbReference>
<sequence length="439" mass="47760">MECQTIGGAGCTVGTEALDSFLSEQLAGLDVDGRSVALVIPDDTRSCPLPRLLRIVHRNLVGRARELVCVIALGTHEYMSRAKIAEWTTGEPGADPAEVYPGMEIINHEWKDPGMLVGVGRISGERMAELSDGRLREGSDVLINRRVVEADVKLVIGPVLPHEVVGMSGGNKYFIPGVAQEEFISRTHWVGALITSSHIIGTPTVTPVRAMINEGAAMIPGERYCIAFVVRSHTTELESVSIGSPEDAWYAQARIGAQTHVEYVDEPMRTVLSVIPDRYHDIWTAAKGFYKLEPAVAAGGEVIIYAPHITEVSQVHDEIYEIGYHCRDYFVKQWDRFRQLPWGVLAHSTHLRGLGSYDPLTGVEADRVHVTLATGIPREVCEAVNLGYRDPAAIDPDEWAGRPGVTVIPDAGEVLYRLRSGGIDGADGPFTVTGVQPAG</sequence>
<evidence type="ECO:0000313" key="2">
    <source>
        <dbReference type="EMBL" id="SPF67596.1"/>
    </source>
</evidence>